<name>A0A7I8L042_SPIIN</name>
<feature type="region of interest" description="Disordered" evidence="1">
    <location>
        <begin position="98"/>
        <end position="135"/>
    </location>
</feature>
<proteinExistence type="predicted"/>
<dbReference type="PANTHER" id="PTHR31343:SF29">
    <property type="entry name" value="DUF789 DOMAIN-CONTAINING PROTEIN"/>
    <property type="match status" value="1"/>
</dbReference>
<organism evidence="2 3">
    <name type="scientific">Spirodela intermedia</name>
    <name type="common">Intermediate duckweed</name>
    <dbReference type="NCBI Taxonomy" id="51605"/>
    <lineage>
        <taxon>Eukaryota</taxon>
        <taxon>Viridiplantae</taxon>
        <taxon>Streptophyta</taxon>
        <taxon>Embryophyta</taxon>
        <taxon>Tracheophyta</taxon>
        <taxon>Spermatophyta</taxon>
        <taxon>Magnoliopsida</taxon>
        <taxon>Liliopsida</taxon>
        <taxon>Araceae</taxon>
        <taxon>Lemnoideae</taxon>
        <taxon>Spirodela</taxon>
    </lineage>
</organism>
<accession>A0A7I8L042</accession>
<dbReference type="Proteomes" id="UP000663760">
    <property type="component" value="Chromosome 10"/>
</dbReference>
<dbReference type="InterPro" id="IPR008507">
    <property type="entry name" value="DUF789"/>
</dbReference>
<dbReference type="EMBL" id="LR746273">
    <property type="protein sequence ID" value="CAA7403400.1"/>
    <property type="molecule type" value="Genomic_DNA"/>
</dbReference>
<dbReference type="Pfam" id="PF05623">
    <property type="entry name" value="DUF789"/>
    <property type="match status" value="1"/>
</dbReference>
<sequence>MAYSNLESFLKCATPAVRTQFLPKWQSLQGRDSIGYFVLEDLWDCYDEWSAYGVGAPIRLNGHETVVQYYTPYLSALQIYTGKSLDLRTGIEELYLESETESMSSDNEEGRLSRTNSISSNRMWDSDDSGTDQDTELKIKKPLGKLYCQYFDHSSPHQRLPFRDMIKKLAEEYLGLNSLRSIDLSPASWMAVAWYPIYHLPSQRNPKELYSAFLTYHSLCSSFEEGLKTRETGGTTALPPFGLATYRMQRRVWVKPGTEDSQKISSLLSAASSWLTQVDAIHHPDFGFFVSRSM</sequence>
<dbReference type="AlphaFoldDB" id="A0A7I8L042"/>
<evidence type="ECO:0000256" key="1">
    <source>
        <dbReference type="SAM" id="MobiDB-lite"/>
    </source>
</evidence>
<dbReference type="PANTHER" id="PTHR31343">
    <property type="entry name" value="T15D22.8"/>
    <property type="match status" value="1"/>
</dbReference>
<protein>
    <submittedName>
        <fullName evidence="2">Uncharacterized protein</fullName>
    </submittedName>
</protein>
<evidence type="ECO:0000313" key="3">
    <source>
        <dbReference type="Proteomes" id="UP000663760"/>
    </source>
</evidence>
<evidence type="ECO:0000313" key="2">
    <source>
        <dbReference type="EMBL" id="CAA7403400.1"/>
    </source>
</evidence>
<keyword evidence="3" id="KW-1185">Reference proteome</keyword>
<feature type="compositionally biased region" description="Polar residues" evidence="1">
    <location>
        <begin position="113"/>
        <end position="123"/>
    </location>
</feature>
<reference evidence="2" key="1">
    <citation type="submission" date="2020-02" db="EMBL/GenBank/DDBJ databases">
        <authorList>
            <person name="Scholz U."/>
            <person name="Mascher M."/>
            <person name="Fiebig A."/>
        </authorList>
    </citation>
    <scope>NUCLEOTIDE SEQUENCE</scope>
</reference>
<dbReference type="OrthoDB" id="1896065at2759"/>
<gene>
    <name evidence="2" type="ORF">SI8410_10014078</name>
</gene>